<feature type="transmembrane region" description="Helical" evidence="9">
    <location>
        <begin position="225"/>
        <end position="247"/>
    </location>
</feature>
<evidence type="ECO:0000256" key="1">
    <source>
        <dbReference type="ARBA" id="ARBA00004429"/>
    </source>
</evidence>
<feature type="transmembrane region" description="Helical" evidence="9">
    <location>
        <begin position="63"/>
        <end position="81"/>
    </location>
</feature>
<dbReference type="PANTHER" id="PTHR30574:SF1">
    <property type="entry name" value="SULPHUR TRANSPORT DOMAIN-CONTAINING PROTEIN"/>
    <property type="match status" value="1"/>
</dbReference>
<comment type="similarity">
    <text evidence="8">Belongs to the TsuA/YedE (TC 9.B.102) family.</text>
</comment>
<evidence type="ECO:0000313" key="10">
    <source>
        <dbReference type="EMBL" id="SFK23238.1"/>
    </source>
</evidence>
<feature type="transmembrane region" description="Helical" evidence="9">
    <location>
        <begin position="93"/>
        <end position="112"/>
    </location>
</feature>
<evidence type="ECO:0000256" key="5">
    <source>
        <dbReference type="ARBA" id="ARBA00022692"/>
    </source>
</evidence>
<feature type="transmembrane region" description="Helical" evidence="9">
    <location>
        <begin position="28"/>
        <end position="51"/>
    </location>
</feature>
<feature type="transmembrane region" description="Helical" evidence="9">
    <location>
        <begin position="171"/>
        <end position="190"/>
    </location>
</feature>
<keyword evidence="6 9" id="KW-1133">Transmembrane helix</keyword>
<dbReference type="AlphaFoldDB" id="A0A1I3XUJ4"/>
<dbReference type="STRING" id="1123062.SAMN02745775_101670"/>
<keyword evidence="7 9" id="KW-0472">Membrane</keyword>
<protein>
    <recommendedName>
        <fullName evidence="12">Sulphur transport domain-containing protein</fullName>
    </recommendedName>
</protein>
<evidence type="ECO:0000256" key="7">
    <source>
        <dbReference type="ARBA" id="ARBA00023136"/>
    </source>
</evidence>
<keyword evidence="11" id="KW-1185">Reference proteome</keyword>
<evidence type="ECO:0008006" key="12">
    <source>
        <dbReference type="Google" id="ProtNLM"/>
    </source>
</evidence>
<keyword evidence="5 9" id="KW-0812">Transmembrane</keyword>
<feature type="transmembrane region" description="Helical" evidence="9">
    <location>
        <begin position="325"/>
        <end position="348"/>
    </location>
</feature>
<evidence type="ECO:0000256" key="2">
    <source>
        <dbReference type="ARBA" id="ARBA00022448"/>
    </source>
</evidence>
<dbReference type="InterPro" id="IPR007272">
    <property type="entry name" value="Sulf_transp_TsuA/YedE"/>
</dbReference>
<accession>A0A1I3XUJ4</accession>
<gene>
    <name evidence="10" type="ORF">SAMN02745775_101670</name>
</gene>
<evidence type="ECO:0000256" key="9">
    <source>
        <dbReference type="SAM" id="Phobius"/>
    </source>
</evidence>
<proteinExistence type="inferred from homology"/>
<keyword evidence="3" id="KW-1003">Cell membrane</keyword>
<comment type="subcellular location">
    <subcellularLocation>
        <location evidence="1">Cell inner membrane</location>
        <topology evidence="1">Multi-pass membrane protein</topology>
    </subcellularLocation>
</comment>
<dbReference type="OrthoDB" id="9794165at2"/>
<feature type="transmembrane region" description="Helical" evidence="9">
    <location>
        <begin position="133"/>
        <end position="151"/>
    </location>
</feature>
<evidence type="ECO:0000256" key="6">
    <source>
        <dbReference type="ARBA" id="ARBA00022989"/>
    </source>
</evidence>
<feature type="transmembrane region" description="Helical" evidence="9">
    <location>
        <begin position="294"/>
        <end position="313"/>
    </location>
</feature>
<dbReference type="Proteomes" id="UP000199473">
    <property type="component" value="Unassembled WGS sequence"/>
</dbReference>
<dbReference type="RefSeq" id="WP_092955435.1">
    <property type="nucleotide sequence ID" value="NZ_FOSQ01000001.1"/>
</dbReference>
<evidence type="ECO:0000256" key="8">
    <source>
        <dbReference type="ARBA" id="ARBA00035655"/>
    </source>
</evidence>
<reference evidence="10 11" key="1">
    <citation type="submission" date="2016-10" db="EMBL/GenBank/DDBJ databases">
        <authorList>
            <person name="de Groot N.N."/>
        </authorList>
    </citation>
    <scope>NUCLEOTIDE SEQUENCE [LARGE SCALE GENOMIC DNA]</scope>
    <source>
        <strain evidence="10 11">DSM 19981</strain>
    </source>
</reference>
<sequence length="386" mass="39575">MVKVAGAALLVAGGAAWLAQDAGWRQGALWLLGAALGLALFQASFGFAGAFRRLLAEGRGAGLRAQMVLLAIATLLMLPAIDAGSLLGAPVRGFVFPTGVALLLGAFLFGIGMQIGGGCASGTLYTAAGGQGARMWITLAAFVAGATLAAWQHEAWAGWPGLAPLSLPAALGLWPAVGLSLAVFALVWAASRAIEQARHGGVERMAWRPAAPFPAVLWRGPWPMAWGAVALAGLSVLTLFLAGRPWAITAAFPLWGSKAVEALGWDDPAFWPFWEDPTRTEALLRPLLADRTTLMDLGLMAGAFLAAALAGRAGGWRWPRAGEAAASILGGLLLGVGAVLASGCNISAYLGGIASGSLHGWVWIGPALLGNAVGLRLRPLFGLGRA</sequence>
<keyword evidence="4" id="KW-0997">Cell inner membrane</keyword>
<evidence type="ECO:0000256" key="3">
    <source>
        <dbReference type="ARBA" id="ARBA00022475"/>
    </source>
</evidence>
<dbReference type="GO" id="GO:0005886">
    <property type="term" value="C:plasma membrane"/>
    <property type="evidence" value="ECO:0007669"/>
    <property type="project" value="UniProtKB-SubCell"/>
</dbReference>
<dbReference type="Pfam" id="PF04143">
    <property type="entry name" value="Sulf_transp"/>
    <property type="match status" value="1"/>
</dbReference>
<evidence type="ECO:0000256" key="4">
    <source>
        <dbReference type="ARBA" id="ARBA00022519"/>
    </source>
</evidence>
<keyword evidence="2" id="KW-0813">Transport</keyword>
<name>A0A1I3XUJ4_9PROT</name>
<dbReference type="EMBL" id="FOSQ01000001">
    <property type="protein sequence ID" value="SFK23238.1"/>
    <property type="molecule type" value="Genomic_DNA"/>
</dbReference>
<feature type="transmembrane region" description="Helical" evidence="9">
    <location>
        <begin position="360"/>
        <end position="377"/>
    </location>
</feature>
<organism evidence="10 11">
    <name type="scientific">Falsiroseomonas stagni DSM 19981</name>
    <dbReference type="NCBI Taxonomy" id="1123062"/>
    <lineage>
        <taxon>Bacteria</taxon>
        <taxon>Pseudomonadati</taxon>
        <taxon>Pseudomonadota</taxon>
        <taxon>Alphaproteobacteria</taxon>
        <taxon>Acetobacterales</taxon>
        <taxon>Roseomonadaceae</taxon>
        <taxon>Falsiroseomonas</taxon>
    </lineage>
</organism>
<dbReference type="PANTHER" id="PTHR30574">
    <property type="entry name" value="INNER MEMBRANE PROTEIN YEDE"/>
    <property type="match status" value="1"/>
</dbReference>
<evidence type="ECO:0000313" key="11">
    <source>
        <dbReference type="Proteomes" id="UP000199473"/>
    </source>
</evidence>